<feature type="region of interest" description="Disordered" evidence="1">
    <location>
        <begin position="192"/>
        <end position="242"/>
    </location>
</feature>
<name>A0A7S0KD69_9CHLO</name>
<feature type="region of interest" description="Disordered" evidence="1">
    <location>
        <begin position="76"/>
        <end position="109"/>
    </location>
</feature>
<dbReference type="AlphaFoldDB" id="A0A7S0KD69"/>
<feature type="compositionally biased region" description="Basic and acidic residues" evidence="1">
    <location>
        <begin position="221"/>
        <end position="237"/>
    </location>
</feature>
<evidence type="ECO:0000256" key="1">
    <source>
        <dbReference type="SAM" id="MobiDB-lite"/>
    </source>
</evidence>
<feature type="compositionally biased region" description="Basic and acidic residues" evidence="1">
    <location>
        <begin position="92"/>
        <end position="106"/>
    </location>
</feature>
<evidence type="ECO:0000313" key="2">
    <source>
        <dbReference type="EMBL" id="CAD8577931.1"/>
    </source>
</evidence>
<accession>A0A7S0KD69</accession>
<proteinExistence type="predicted"/>
<reference evidence="2" key="1">
    <citation type="submission" date="2021-01" db="EMBL/GenBank/DDBJ databases">
        <authorList>
            <person name="Corre E."/>
            <person name="Pelletier E."/>
            <person name="Niang G."/>
            <person name="Scheremetjew M."/>
            <person name="Finn R."/>
            <person name="Kale V."/>
            <person name="Holt S."/>
            <person name="Cochrane G."/>
            <person name="Meng A."/>
            <person name="Brown T."/>
            <person name="Cohen L."/>
        </authorList>
    </citation>
    <scope>NUCLEOTIDE SEQUENCE</scope>
    <source>
        <strain evidence="2">Clade-D-RCC2572</strain>
    </source>
</reference>
<organism evidence="2">
    <name type="scientific">Ostreococcus mediterraneus</name>
    <dbReference type="NCBI Taxonomy" id="1486918"/>
    <lineage>
        <taxon>Eukaryota</taxon>
        <taxon>Viridiplantae</taxon>
        <taxon>Chlorophyta</taxon>
        <taxon>Mamiellophyceae</taxon>
        <taxon>Mamiellales</taxon>
        <taxon>Bathycoccaceae</taxon>
        <taxon>Ostreococcus</taxon>
    </lineage>
</organism>
<gene>
    <name evidence="2" type="ORF">OMED0929_LOCUS1467</name>
</gene>
<dbReference type="EMBL" id="HBEW01001744">
    <property type="protein sequence ID" value="CAD8577931.1"/>
    <property type="molecule type" value="Transcribed_RNA"/>
</dbReference>
<protein>
    <submittedName>
        <fullName evidence="2">Uncharacterized protein</fullName>
    </submittedName>
</protein>
<sequence length="308" mass="33071">MAPRRFVGATPRRRSAVERVTEAQMSVRARARAFQRALDGVATLTTNGFDVDDVDDDVIVDERGADDVAVAVERAEHGSDATLMSTPSLRGARRDERENTDARAEDVAEPVADAPADAAPSTIDVREAFERARCALATARATVASLERDRAMGRPRAATLEARAAKRLDAANRAFAALADELDVRVERVRRTPVRAASASPHASDGADGSAVRSFSFNQQSREEPEAEKTPTSRDTADATPTVADALRAIDDAQRDLDYLLRDSSALKCDVAPTTLKTSRNDADVARAVALDRVAMIDSILAVLESTT</sequence>